<protein>
    <submittedName>
        <fullName evidence="2">Uncharacterized protein</fullName>
    </submittedName>
</protein>
<dbReference type="PATRIC" id="fig|1961.12.peg.955"/>
<accession>A0A0L8N3K4</accession>
<dbReference type="RefSeq" id="WP_053168358.1">
    <property type="nucleotide sequence ID" value="NZ_LGUV01000013.1"/>
</dbReference>
<name>A0A0L8N3K4_STRVG</name>
<proteinExistence type="predicted"/>
<comment type="caution">
    <text evidence="2">The sequence shown here is derived from an EMBL/GenBank/DDBJ whole genome shotgun (WGS) entry which is preliminary data.</text>
</comment>
<dbReference type="AlphaFoldDB" id="A0A0L8N3K4"/>
<evidence type="ECO:0000313" key="2">
    <source>
        <dbReference type="EMBL" id="KOG57256.1"/>
    </source>
</evidence>
<dbReference type="Proteomes" id="UP000037084">
    <property type="component" value="Unassembled WGS sequence"/>
</dbReference>
<reference evidence="3" key="1">
    <citation type="submission" date="2015-07" db="EMBL/GenBank/DDBJ databases">
        <authorList>
            <consortium name="Consortium for Microbial Forensics and Genomics (microFORGE)"/>
            <person name="Knight B.M."/>
            <person name="Roberts D.P."/>
            <person name="Lin D."/>
            <person name="Hari K."/>
            <person name="Fletcher J."/>
            <person name="Melcher U."/>
            <person name="Blagden T."/>
            <person name="Winegar R.A."/>
        </authorList>
    </citation>
    <scope>NUCLEOTIDE SEQUENCE [LARGE SCALE GENOMIC DNA]</scope>
    <source>
        <strain evidence="3">NRRL B-1447</strain>
    </source>
</reference>
<evidence type="ECO:0000256" key="1">
    <source>
        <dbReference type="SAM" id="MobiDB-lite"/>
    </source>
</evidence>
<organism evidence="2 3">
    <name type="scientific">Streptomyces virginiae</name>
    <name type="common">Streptomyces cinnamonensis</name>
    <dbReference type="NCBI Taxonomy" id="1961"/>
    <lineage>
        <taxon>Bacteria</taxon>
        <taxon>Bacillati</taxon>
        <taxon>Actinomycetota</taxon>
        <taxon>Actinomycetes</taxon>
        <taxon>Kitasatosporales</taxon>
        <taxon>Streptomycetaceae</taxon>
        <taxon>Streptomyces</taxon>
    </lineage>
</organism>
<feature type="region of interest" description="Disordered" evidence="1">
    <location>
        <begin position="36"/>
        <end position="107"/>
    </location>
</feature>
<sequence>MLTSTAPGPRTQRVAAALLLTTVVALALTGCGERRATDAAPGATVSTPSPGTSTSTGPSASASPTSPGASPYVEPGAGDGAPHHGENNGHRRAGEMSPASATEAKKEAARIEPLLKQLWEQGTWDPAGVRTALRPLGYEEGRLDVREMEPRPRGSGSVTPEGARIGLQVRDDACVTAFVQKTNYEVKTNGPFMESGCFEPPFAH</sequence>
<gene>
    <name evidence="2" type="ORF">ADK75_04480</name>
</gene>
<dbReference type="EMBL" id="LGUV01000013">
    <property type="protein sequence ID" value="KOG57256.1"/>
    <property type="molecule type" value="Genomic_DNA"/>
</dbReference>
<dbReference type="OrthoDB" id="4234221at2"/>
<feature type="compositionally biased region" description="Basic and acidic residues" evidence="1">
    <location>
        <begin position="81"/>
        <end position="94"/>
    </location>
</feature>
<evidence type="ECO:0000313" key="3">
    <source>
        <dbReference type="Proteomes" id="UP000037084"/>
    </source>
</evidence>
<feature type="compositionally biased region" description="Low complexity" evidence="1">
    <location>
        <begin position="41"/>
        <end position="71"/>
    </location>
</feature>